<dbReference type="PANTHER" id="PTHR19446">
    <property type="entry name" value="REVERSE TRANSCRIPTASES"/>
    <property type="match status" value="1"/>
</dbReference>
<dbReference type="InParanoid" id="A0A7J8J6I3"/>
<proteinExistence type="predicted"/>
<organism evidence="1 2">
    <name type="scientific">Molossus molossus</name>
    <name type="common">Pallas' mastiff bat</name>
    <name type="synonym">Vespertilio molossus</name>
    <dbReference type="NCBI Taxonomy" id="27622"/>
    <lineage>
        <taxon>Eukaryota</taxon>
        <taxon>Metazoa</taxon>
        <taxon>Chordata</taxon>
        <taxon>Craniata</taxon>
        <taxon>Vertebrata</taxon>
        <taxon>Euteleostomi</taxon>
        <taxon>Mammalia</taxon>
        <taxon>Eutheria</taxon>
        <taxon>Laurasiatheria</taxon>
        <taxon>Chiroptera</taxon>
        <taxon>Yangochiroptera</taxon>
        <taxon>Molossidae</taxon>
        <taxon>Molossus</taxon>
    </lineage>
</organism>
<dbReference type="Proteomes" id="UP000550707">
    <property type="component" value="Unassembled WGS sequence"/>
</dbReference>
<dbReference type="EMBL" id="JACASF010000002">
    <property type="protein sequence ID" value="KAF6492443.1"/>
    <property type="molecule type" value="Genomic_DNA"/>
</dbReference>
<sequence>MSWFFEKIHKIDEPKGRLTKKQRGRTQIHKIRKKRGEIIPDTTKIQRIINTYYEQLYGNNFKNLSKMDKFLETPGLPKLNQQEIENLNKPITIEEIEDQIKTLPANKSPCPDGFMRKFYRTFKGEQIAILLKLFQKIQEVGRLPHSFYKCSIILI</sequence>
<reference evidence="1 2" key="1">
    <citation type="journal article" date="2020" name="Nature">
        <title>Six reference-quality genomes reveal evolution of bat adaptations.</title>
        <authorList>
            <person name="Jebb D."/>
            <person name="Huang Z."/>
            <person name="Pippel M."/>
            <person name="Hughes G.M."/>
            <person name="Lavrichenko K."/>
            <person name="Devanna P."/>
            <person name="Winkler S."/>
            <person name="Jermiin L.S."/>
            <person name="Skirmuntt E.C."/>
            <person name="Katzourakis A."/>
            <person name="Burkitt-Gray L."/>
            <person name="Ray D.A."/>
            <person name="Sullivan K.A.M."/>
            <person name="Roscito J.G."/>
            <person name="Kirilenko B.M."/>
            <person name="Davalos L.M."/>
            <person name="Corthals A.P."/>
            <person name="Power M.L."/>
            <person name="Jones G."/>
            <person name="Ransome R.D."/>
            <person name="Dechmann D.K.N."/>
            <person name="Locatelli A.G."/>
            <person name="Puechmaille S.J."/>
            <person name="Fedrigo O."/>
            <person name="Jarvis E.D."/>
            <person name="Hiller M."/>
            <person name="Vernes S.C."/>
            <person name="Myers E.W."/>
            <person name="Teeling E.C."/>
        </authorList>
    </citation>
    <scope>NUCLEOTIDE SEQUENCE [LARGE SCALE GENOMIC DNA]</scope>
    <source>
        <strain evidence="1">MMolMol1</strain>
        <tissue evidence="1">Muscle</tissue>
    </source>
</reference>
<evidence type="ECO:0000313" key="1">
    <source>
        <dbReference type="EMBL" id="KAF6492443.1"/>
    </source>
</evidence>
<dbReference type="AlphaFoldDB" id="A0A7J8J6I3"/>
<comment type="caution">
    <text evidence="1">The sequence shown here is derived from an EMBL/GenBank/DDBJ whole genome shotgun (WGS) entry which is preliminary data.</text>
</comment>
<evidence type="ECO:0000313" key="2">
    <source>
        <dbReference type="Proteomes" id="UP000550707"/>
    </source>
</evidence>
<name>A0A7J8J6I3_MOLMO</name>
<protein>
    <submittedName>
        <fullName evidence="1">Uncharacterized protein</fullName>
    </submittedName>
</protein>
<gene>
    <name evidence="1" type="ORF">HJG59_009646</name>
</gene>
<accession>A0A7J8J6I3</accession>
<keyword evidence="2" id="KW-1185">Reference proteome</keyword>